<name>A0AAW9CZW6_BURTH</name>
<gene>
    <name evidence="2" type="ORF">C7S16_3538</name>
</gene>
<protein>
    <submittedName>
        <fullName evidence="2">Uncharacterized protein</fullName>
    </submittedName>
</protein>
<organism evidence="2 3">
    <name type="scientific">Burkholderia thailandensis</name>
    <dbReference type="NCBI Taxonomy" id="57975"/>
    <lineage>
        <taxon>Bacteria</taxon>
        <taxon>Pseudomonadati</taxon>
        <taxon>Pseudomonadota</taxon>
        <taxon>Betaproteobacteria</taxon>
        <taxon>Burkholderiales</taxon>
        <taxon>Burkholderiaceae</taxon>
        <taxon>Burkholderia</taxon>
        <taxon>pseudomallei group</taxon>
    </lineage>
</organism>
<dbReference type="Proteomes" id="UP001272137">
    <property type="component" value="Unassembled WGS sequence"/>
</dbReference>
<comment type="caution">
    <text evidence="2">The sequence shown here is derived from an EMBL/GenBank/DDBJ whole genome shotgun (WGS) entry which is preliminary data.</text>
</comment>
<feature type="compositionally biased region" description="Basic residues" evidence="1">
    <location>
        <begin position="89"/>
        <end position="99"/>
    </location>
</feature>
<evidence type="ECO:0000313" key="2">
    <source>
        <dbReference type="EMBL" id="MDW9256200.1"/>
    </source>
</evidence>
<dbReference type="AlphaFoldDB" id="A0AAW9CZW6"/>
<proteinExistence type="predicted"/>
<reference evidence="2" key="1">
    <citation type="submission" date="2018-08" db="EMBL/GenBank/DDBJ databases">
        <title>Identification of Burkholderia cepacia strains that express a Burkholderia pseudomallei-like capsular polysaccharide.</title>
        <authorList>
            <person name="Burtnick M.N."/>
            <person name="Vongsouvath M."/>
            <person name="Newton P."/>
            <person name="Wuthiekanun V."/>
            <person name="Limmathurotsakul D."/>
            <person name="Brett P.J."/>
            <person name="Chantratita N."/>
            <person name="Dance D.A."/>
        </authorList>
    </citation>
    <scope>NUCLEOTIDE SEQUENCE</scope>
    <source>
        <strain evidence="2">SBXCC001</strain>
    </source>
</reference>
<accession>A0AAW9CZW6</accession>
<evidence type="ECO:0000256" key="1">
    <source>
        <dbReference type="SAM" id="MobiDB-lite"/>
    </source>
</evidence>
<feature type="region of interest" description="Disordered" evidence="1">
    <location>
        <begin position="64"/>
        <end position="99"/>
    </location>
</feature>
<dbReference type="EMBL" id="QXCT01000002">
    <property type="protein sequence ID" value="MDW9256200.1"/>
    <property type="molecule type" value="Genomic_DNA"/>
</dbReference>
<sequence length="99" mass="10712">MFRCVATSPCVSGERRAAASHGVPSHALSPLRFAALGKSGGARAASRNPAHFISTSVTSDDRRVHRRASVCAPSGKMRDARCSTLRAGDRRRRPERRRA</sequence>
<evidence type="ECO:0000313" key="3">
    <source>
        <dbReference type="Proteomes" id="UP001272137"/>
    </source>
</evidence>